<dbReference type="Proteomes" id="UP000027195">
    <property type="component" value="Unassembled WGS sequence"/>
</dbReference>
<accession>A0A067M753</accession>
<evidence type="ECO:0000256" key="2">
    <source>
        <dbReference type="SAM" id="MobiDB-lite"/>
    </source>
</evidence>
<evidence type="ECO:0000256" key="1">
    <source>
        <dbReference type="SAM" id="Coils"/>
    </source>
</evidence>
<dbReference type="InParanoid" id="A0A067M753"/>
<keyword evidence="1" id="KW-0175">Coiled coil</keyword>
<dbReference type="EMBL" id="KL198066">
    <property type="protein sequence ID" value="KDQ10545.1"/>
    <property type="molecule type" value="Genomic_DNA"/>
</dbReference>
<dbReference type="HOGENOM" id="CLU_006824_0_0_1"/>
<dbReference type="OrthoDB" id="3236156at2759"/>
<dbReference type="AlphaFoldDB" id="A0A067M753"/>
<name>A0A067M753_BOTB1</name>
<gene>
    <name evidence="3" type="ORF">BOTBODRAFT_115602</name>
</gene>
<evidence type="ECO:0000313" key="4">
    <source>
        <dbReference type="Proteomes" id="UP000027195"/>
    </source>
</evidence>
<keyword evidence="4" id="KW-1185">Reference proteome</keyword>
<organism evidence="3 4">
    <name type="scientific">Botryobasidium botryosum (strain FD-172 SS1)</name>
    <dbReference type="NCBI Taxonomy" id="930990"/>
    <lineage>
        <taxon>Eukaryota</taxon>
        <taxon>Fungi</taxon>
        <taxon>Dikarya</taxon>
        <taxon>Basidiomycota</taxon>
        <taxon>Agaricomycotina</taxon>
        <taxon>Agaricomycetes</taxon>
        <taxon>Cantharellales</taxon>
        <taxon>Botryobasidiaceae</taxon>
        <taxon>Botryobasidium</taxon>
    </lineage>
</organism>
<evidence type="ECO:0000313" key="3">
    <source>
        <dbReference type="EMBL" id="KDQ10545.1"/>
    </source>
</evidence>
<protein>
    <submittedName>
        <fullName evidence="3">Uncharacterized protein</fullName>
    </submittedName>
</protein>
<sequence length="861" mass="96224">MRSQLTEQNNAAAQQALDTASELQDLKDQLREAQLAAQSSQKKVVKLEKKQKAATAKVNALQMRNSRSIGRQHKAVAKAKRVSLKSKGVIKPEVRDVVGKLVGGGVLMNTVNRSLHTMAKGFGLDLEDSIDRRSVSRINREGGVAAKIQIVHELKNAGGCTVNGDGTTNKHINYESKHIMMNVPTYAPGTDPDAPLSDSDMLPTQRFLGINTAVNHTSETQLQGWKDTMTDIYAHYNTSLFGQEEPEDVRDFARAVAGMSTGPCTDHAEDQKKLCRIFEDWKKLCERERQGEAAFNSASIGNDVHAVLWEEIEHNIRKAGGDMGWEALSDDEKRKREDEAYRRACARIGQEKINAMTPEQRRYIELFLWGGCCMHKEMNAVKGGNARMTAFWKAQGFVGPIKLVNKDNRAAAASGDSATKERVTEAAQGGAVKLCSLAGAMFAHKDKKKGQQDTLQIYMESIIGYMIRFPDTSNTRYQAFCEAAAELITKLDFYRRFLELVRNLKDKRTFTNMEKNVFDALFDVPTLTELCVLVLYSQSISHPYMREVRGMLKNLLELGGEHRRVLGHLQKLLDDRQLLLSPQASYETGALDGKPWEHPDAFYAVQHLAPQLPHLEGALIAFLEGARDTWVRFTSEFEEGGKIASASASEKHRAFMKPTNDDNEGALGAYRVDVRDNPRLSIAQHNARKMYQKNNTSAFMQMHFTPAHHRSLMRQARDEEAAQLPAKSRAKQVAEWRRVDEEKHAGDARWKERAENKAAKEGPVVRVVDLPGLLVKPPTIPILKGYLNWYQAQGDTTIPKNARLDKKALVLDALIAAVERYNALESEAASAEVVQDAQIEVEDDAMQGIEDDFSESEAGDY</sequence>
<feature type="region of interest" description="Disordered" evidence="2">
    <location>
        <begin position="721"/>
        <end position="740"/>
    </location>
</feature>
<proteinExistence type="predicted"/>
<feature type="coiled-coil region" evidence="1">
    <location>
        <begin position="9"/>
        <end position="64"/>
    </location>
</feature>
<reference evidence="4" key="1">
    <citation type="journal article" date="2014" name="Proc. Natl. Acad. Sci. U.S.A.">
        <title>Extensive sampling of basidiomycete genomes demonstrates inadequacy of the white-rot/brown-rot paradigm for wood decay fungi.</title>
        <authorList>
            <person name="Riley R."/>
            <person name="Salamov A.A."/>
            <person name="Brown D.W."/>
            <person name="Nagy L.G."/>
            <person name="Floudas D."/>
            <person name="Held B.W."/>
            <person name="Levasseur A."/>
            <person name="Lombard V."/>
            <person name="Morin E."/>
            <person name="Otillar R."/>
            <person name="Lindquist E.A."/>
            <person name="Sun H."/>
            <person name="LaButti K.M."/>
            <person name="Schmutz J."/>
            <person name="Jabbour D."/>
            <person name="Luo H."/>
            <person name="Baker S.E."/>
            <person name="Pisabarro A.G."/>
            <person name="Walton J.D."/>
            <person name="Blanchette R.A."/>
            <person name="Henrissat B."/>
            <person name="Martin F."/>
            <person name="Cullen D."/>
            <person name="Hibbett D.S."/>
            <person name="Grigoriev I.V."/>
        </authorList>
    </citation>
    <scope>NUCLEOTIDE SEQUENCE [LARGE SCALE GENOMIC DNA]</scope>
    <source>
        <strain evidence="4">FD-172 SS1</strain>
    </source>
</reference>